<dbReference type="PANTHER" id="PTHR43270">
    <property type="entry name" value="BETA-ALA-HIS DIPEPTIDASE"/>
    <property type="match status" value="1"/>
</dbReference>
<dbReference type="InterPro" id="IPR002933">
    <property type="entry name" value="Peptidase_M20"/>
</dbReference>
<feature type="domain" description="Peptidase M20 dimerisation" evidence="5">
    <location>
        <begin position="201"/>
        <end position="357"/>
    </location>
</feature>
<comment type="caution">
    <text evidence="6">The sequence shown here is derived from an EMBL/GenBank/DDBJ whole genome shotgun (WGS) entry which is preliminary data.</text>
</comment>
<dbReference type="Gene3D" id="3.30.70.360">
    <property type="match status" value="1"/>
</dbReference>
<feature type="region of interest" description="Disordered" evidence="4">
    <location>
        <begin position="252"/>
        <end position="292"/>
    </location>
</feature>
<organism evidence="6 7">
    <name type="scientific">Agromyces indicus</name>
    <dbReference type="NCBI Taxonomy" id="758919"/>
    <lineage>
        <taxon>Bacteria</taxon>
        <taxon>Bacillati</taxon>
        <taxon>Actinomycetota</taxon>
        <taxon>Actinomycetes</taxon>
        <taxon>Micrococcales</taxon>
        <taxon>Microbacteriaceae</taxon>
        <taxon>Agromyces</taxon>
    </lineage>
</organism>
<accession>A0ABU1FGB3</accession>
<dbReference type="InterPro" id="IPR051458">
    <property type="entry name" value="Cyt/Met_Dipeptidase"/>
</dbReference>
<evidence type="ECO:0000256" key="1">
    <source>
        <dbReference type="ARBA" id="ARBA00022670"/>
    </source>
</evidence>
<evidence type="ECO:0000313" key="7">
    <source>
        <dbReference type="Proteomes" id="UP001260072"/>
    </source>
</evidence>
<dbReference type="PANTHER" id="PTHR43270:SF12">
    <property type="entry name" value="SUCCINYL-DIAMINOPIMELATE DESUCCINYLASE"/>
    <property type="match status" value="1"/>
</dbReference>
<dbReference type="InterPro" id="IPR011650">
    <property type="entry name" value="Peptidase_M20_dimer"/>
</dbReference>
<evidence type="ECO:0000259" key="5">
    <source>
        <dbReference type="Pfam" id="PF07687"/>
    </source>
</evidence>
<keyword evidence="1" id="KW-0645">Protease</keyword>
<dbReference type="EMBL" id="JAVKGS010000001">
    <property type="protein sequence ID" value="MDR5690486.1"/>
    <property type="molecule type" value="Genomic_DNA"/>
</dbReference>
<feature type="compositionally biased region" description="Basic and acidic residues" evidence="4">
    <location>
        <begin position="278"/>
        <end position="292"/>
    </location>
</feature>
<gene>
    <name evidence="6" type="ORF">RH861_00240</name>
</gene>
<evidence type="ECO:0000313" key="6">
    <source>
        <dbReference type="EMBL" id="MDR5690486.1"/>
    </source>
</evidence>
<keyword evidence="2" id="KW-0479">Metal-binding</keyword>
<sequence length="476" mass="50652">MGDRMDAAARSRRFVEGRRVAFAEELAEWVRIPSVAGDPDRADAMRWSAAHLAARMRAVGFPRVEVWPQGDTVAVYGEWMPHPGAPTVLVYSHHDVRTVHAEDWQETAPFEPVVRDGLMFGRGASDAKGQVAAHLLALAAHVAVDGGPAVNVRFLIDGEEELGSPHLADLLEAHRDDVAADLVLYSDTLLADADRPALCTSVRGMIGATLTVHGPLVDVHSGTVSGAAPNPIHDLAAVIADLHDDEGRIVVPGIGDVASPDDRDRDEFDGLALEPEDWAERTETDRVVGDGDHSLPERLWARPAIEVISITGGDTEGLPRSVIPATATADLSIRLVGDQDPQAVAAHLEAWMADRLRGIRYDLEFDHLTAEAPYRTPEHPALDALAGAMAVGFEVGPDEVGRMGNGGGGPAALLARTSGAPLVFFGTGLPSDRWHAPDERVRLDVLERGALTLAEFWRRAPGALEGTPGASGPSAG</sequence>
<reference evidence="7" key="1">
    <citation type="submission" date="2023-07" db="EMBL/GenBank/DDBJ databases">
        <title>Description of three actinobacteria isolated from air of manufacturing shop in a pharmaceutical factory.</title>
        <authorList>
            <person name="Zhang D.-F."/>
        </authorList>
    </citation>
    <scope>NUCLEOTIDE SEQUENCE [LARGE SCALE GENOMIC DNA]</scope>
    <source>
        <strain evidence="7">CCTCC AB 2011122</strain>
    </source>
</reference>
<protein>
    <submittedName>
        <fullName evidence="6">M20/M25/M40 family metallo-hydrolase</fullName>
    </submittedName>
</protein>
<name>A0ABU1FGB3_9MICO</name>
<proteinExistence type="predicted"/>
<dbReference type="Gene3D" id="3.40.630.10">
    <property type="entry name" value="Zn peptidases"/>
    <property type="match status" value="1"/>
</dbReference>
<evidence type="ECO:0000256" key="4">
    <source>
        <dbReference type="SAM" id="MobiDB-lite"/>
    </source>
</evidence>
<dbReference type="Pfam" id="PF01546">
    <property type="entry name" value="Peptidase_M20"/>
    <property type="match status" value="1"/>
</dbReference>
<evidence type="ECO:0000256" key="2">
    <source>
        <dbReference type="ARBA" id="ARBA00022723"/>
    </source>
</evidence>
<keyword evidence="3" id="KW-0378">Hydrolase</keyword>
<dbReference type="RefSeq" id="WP_310519225.1">
    <property type="nucleotide sequence ID" value="NZ_BAABBS010000001.1"/>
</dbReference>
<dbReference type="SUPFAM" id="SSF53187">
    <property type="entry name" value="Zn-dependent exopeptidases"/>
    <property type="match status" value="1"/>
</dbReference>
<dbReference type="Proteomes" id="UP001260072">
    <property type="component" value="Unassembled WGS sequence"/>
</dbReference>
<evidence type="ECO:0000256" key="3">
    <source>
        <dbReference type="ARBA" id="ARBA00022801"/>
    </source>
</evidence>
<keyword evidence="7" id="KW-1185">Reference proteome</keyword>
<dbReference type="Pfam" id="PF07687">
    <property type="entry name" value="M20_dimer"/>
    <property type="match status" value="1"/>
</dbReference>